<dbReference type="InterPro" id="IPR024340">
    <property type="entry name" value="Sec16_CCD"/>
</dbReference>
<proteinExistence type="inferred from homology"/>
<comment type="caution">
    <text evidence="10">The sequence shown here is derived from an EMBL/GenBank/DDBJ whole genome shotgun (WGS) entry which is preliminary data.</text>
</comment>
<feature type="region of interest" description="Disordered" evidence="7">
    <location>
        <begin position="1347"/>
        <end position="1368"/>
    </location>
</feature>
<dbReference type="Pfam" id="PF12931">
    <property type="entry name" value="TPR_Sec16"/>
    <property type="match status" value="1"/>
</dbReference>
<evidence type="ECO:0000259" key="9">
    <source>
        <dbReference type="Pfam" id="PF12932"/>
    </source>
</evidence>
<dbReference type="CDD" id="cd09233">
    <property type="entry name" value="ACE1-Sec16-like"/>
    <property type="match status" value="1"/>
</dbReference>
<feature type="region of interest" description="Disordered" evidence="7">
    <location>
        <begin position="46"/>
        <end position="74"/>
    </location>
</feature>
<feature type="compositionally biased region" description="Basic and acidic residues" evidence="7">
    <location>
        <begin position="1064"/>
        <end position="1075"/>
    </location>
</feature>
<evidence type="ECO:0000256" key="4">
    <source>
        <dbReference type="ARBA" id="ARBA00022824"/>
    </source>
</evidence>
<keyword evidence="6" id="KW-0333">Golgi apparatus</keyword>
<keyword evidence="3 6" id="KW-0813">Transport</keyword>
<feature type="domain" description="Sec16 Sec23-binding" evidence="8">
    <location>
        <begin position="717"/>
        <end position="999"/>
    </location>
</feature>
<keyword evidence="6" id="KW-0472">Membrane</keyword>
<name>A0AAP0BNG6_9ASPA</name>
<keyword evidence="11" id="KW-1185">Reference proteome</keyword>
<feature type="domain" description="Sec16 central conserved" evidence="9">
    <location>
        <begin position="543"/>
        <end position="660"/>
    </location>
</feature>
<comment type="similarity">
    <text evidence="2 6">Belongs to the SEC16 family.</text>
</comment>
<feature type="region of interest" description="Disordered" evidence="7">
    <location>
        <begin position="1050"/>
        <end position="1099"/>
    </location>
</feature>
<evidence type="ECO:0000256" key="5">
    <source>
        <dbReference type="ARBA" id="ARBA00022892"/>
    </source>
</evidence>
<dbReference type="GO" id="GO:0016192">
    <property type="term" value="P:vesicle-mediated transport"/>
    <property type="evidence" value="ECO:0007669"/>
    <property type="project" value="UniProtKB-KW"/>
</dbReference>
<dbReference type="Pfam" id="PF12932">
    <property type="entry name" value="Sec16"/>
    <property type="match status" value="1"/>
</dbReference>
<dbReference type="GO" id="GO:0015031">
    <property type="term" value="P:protein transport"/>
    <property type="evidence" value="ECO:0007669"/>
    <property type="project" value="UniProtKB-KW"/>
</dbReference>
<evidence type="ECO:0000256" key="3">
    <source>
        <dbReference type="ARBA" id="ARBA00022448"/>
    </source>
</evidence>
<evidence type="ECO:0000256" key="2">
    <source>
        <dbReference type="ARBA" id="ARBA00005927"/>
    </source>
</evidence>
<dbReference type="PANTHER" id="PTHR13402">
    <property type="entry name" value="RGPR-RELATED"/>
    <property type="match status" value="1"/>
</dbReference>
<gene>
    <name evidence="10" type="ORF">KSP39_PZI008280</name>
</gene>
<evidence type="ECO:0000313" key="10">
    <source>
        <dbReference type="EMBL" id="KAK8944864.1"/>
    </source>
</evidence>
<dbReference type="GO" id="GO:0070971">
    <property type="term" value="C:endoplasmic reticulum exit site"/>
    <property type="evidence" value="ECO:0007669"/>
    <property type="project" value="TreeGrafter"/>
</dbReference>
<evidence type="ECO:0000259" key="8">
    <source>
        <dbReference type="Pfam" id="PF12931"/>
    </source>
</evidence>
<evidence type="ECO:0000256" key="6">
    <source>
        <dbReference type="RuleBase" id="RU364101"/>
    </source>
</evidence>
<organism evidence="10 11">
    <name type="scientific">Platanthera zijinensis</name>
    <dbReference type="NCBI Taxonomy" id="2320716"/>
    <lineage>
        <taxon>Eukaryota</taxon>
        <taxon>Viridiplantae</taxon>
        <taxon>Streptophyta</taxon>
        <taxon>Embryophyta</taxon>
        <taxon>Tracheophyta</taxon>
        <taxon>Spermatophyta</taxon>
        <taxon>Magnoliopsida</taxon>
        <taxon>Liliopsida</taxon>
        <taxon>Asparagales</taxon>
        <taxon>Orchidaceae</taxon>
        <taxon>Orchidoideae</taxon>
        <taxon>Orchideae</taxon>
        <taxon>Orchidinae</taxon>
        <taxon>Platanthera</taxon>
    </lineage>
</organism>
<feature type="region of interest" description="Disordered" evidence="7">
    <location>
        <begin position="1255"/>
        <end position="1313"/>
    </location>
</feature>
<dbReference type="GO" id="GO:0070973">
    <property type="term" value="P:protein localization to endoplasmic reticulum exit site"/>
    <property type="evidence" value="ECO:0007669"/>
    <property type="project" value="TreeGrafter"/>
</dbReference>
<accession>A0AAP0BNG6</accession>
<dbReference type="Proteomes" id="UP001418222">
    <property type="component" value="Unassembled WGS sequence"/>
</dbReference>
<dbReference type="Gene3D" id="1.25.40.1030">
    <property type="match status" value="1"/>
</dbReference>
<dbReference type="GO" id="GO:0000139">
    <property type="term" value="C:Golgi membrane"/>
    <property type="evidence" value="ECO:0007669"/>
    <property type="project" value="UniProtKB-SubCell"/>
</dbReference>
<reference evidence="10 11" key="1">
    <citation type="journal article" date="2022" name="Nat. Plants">
        <title>Genomes of leafy and leafless Platanthera orchids illuminate the evolution of mycoheterotrophy.</title>
        <authorList>
            <person name="Li M.H."/>
            <person name="Liu K.W."/>
            <person name="Li Z."/>
            <person name="Lu H.C."/>
            <person name="Ye Q.L."/>
            <person name="Zhang D."/>
            <person name="Wang J.Y."/>
            <person name="Li Y.F."/>
            <person name="Zhong Z.M."/>
            <person name="Liu X."/>
            <person name="Yu X."/>
            <person name="Liu D.K."/>
            <person name="Tu X.D."/>
            <person name="Liu B."/>
            <person name="Hao Y."/>
            <person name="Liao X.Y."/>
            <person name="Jiang Y.T."/>
            <person name="Sun W.H."/>
            <person name="Chen J."/>
            <person name="Chen Y.Q."/>
            <person name="Ai Y."/>
            <person name="Zhai J.W."/>
            <person name="Wu S.S."/>
            <person name="Zhou Z."/>
            <person name="Hsiao Y.Y."/>
            <person name="Wu W.L."/>
            <person name="Chen Y.Y."/>
            <person name="Lin Y.F."/>
            <person name="Hsu J.L."/>
            <person name="Li C.Y."/>
            <person name="Wang Z.W."/>
            <person name="Zhao X."/>
            <person name="Zhong W.Y."/>
            <person name="Ma X.K."/>
            <person name="Ma L."/>
            <person name="Huang J."/>
            <person name="Chen G.Z."/>
            <person name="Huang M.Z."/>
            <person name="Huang L."/>
            <person name="Peng D.H."/>
            <person name="Luo Y.B."/>
            <person name="Zou S.Q."/>
            <person name="Chen S.P."/>
            <person name="Lan S."/>
            <person name="Tsai W.C."/>
            <person name="Van de Peer Y."/>
            <person name="Liu Z.J."/>
        </authorList>
    </citation>
    <scope>NUCLEOTIDE SEQUENCE [LARGE SCALE GENOMIC DNA]</scope>
    <source>
        <strain evidence="10">Lor287</strain>
    </source>
</reference>
<dbReference type="EMBL" id="JBBWWQ010000006">
    <property type="protein sequence ID" value="KAK8944864.1"/>
    <property type="molecule type" value="Genomic_DNA"/>
</dbReference>
<keyword evidence="5 6" id="KW-0931">ER-Golgi transport</keyword>
<evidence type="ECO:0000313" key="11">
    <source>
        <dbReference type="Proteomes" id="UP001418222"/>
    </source>
</evidence>
<feature type="compositionally biased region" description="Polar residues" evidence="7">
    <location>
        <begin position="1256"/>
        <end position="1272"/>
    </location>
</feature>
<dbReference type="GO" id="GO:0007030">
    <property type="term" value="P:Golgi organization"/>
    <property type="evidence" value="ECO:0007669"/>
    <property type="project" value="TreeGrafter"/>
</dbReference>
<sequence length="1397" mass="152741">MASSSLLPLEDQTDEDFFDRLVEDDFTVTESHDGSAELNRSFFTTDIADEETELEASGNTRPAGDEEDELEHGTMQAHQSLKAVTSIESSDLFSLTGEVGSMVFEEKTADAGFESGSEVPMGMDSEIRSSDSLSCGVKSTRVKEVQWSAFSVDSQQFNSGGIESFSDFSLDNSDVSTNQVNMNGDLNSSFMAVHGHGMNLSSSEQHDANFYGTDKGQSTYDNDPNYWENLYPGWKFDAGTGQWHQIDCNDPTSNAQKYNFHASSMNLQESFENDHVGNDSGFTSGKNAEVSYSQQTSSLMVGGVADNCEASTGFDWNQHSLGSGGYPPNMVFDPQYPGWYFDSNTQQWSTLDAYIPSIQQSSNSVQGQVNGDMNVCDGFIGEGSASSYGGVGQHEQNVMQGQSYLKKEHSWDTLTNNLSQHSIHQFDASINRNQQTLNFNGPTVQEMNYSSPQTGFNSWGAVQSSFHSNNKESAGFQNFVPGESMLQYNQPKAEQKLQSHLSQSFYVDEKSVNYHEQKFHNTSYPHLSYGGDGGRSSAGRPPHALVTFGFGGKLVVMKYFNDTGMKMGYNNQESSEDSVSILNLMEVVKDQASTTGDYFHSLSQLSFPGPLVGGNAATKDVYRWIDENIAHCESPLVDPMKGKSMKLLFSLLKISCQHYGKLRSPFGSGTSPEENDGPESAVTKLFASARANDHDLTHCMQNIPSEVQVQVASIEMQSLLVSGKRKEALQCAQIGQLWGPALVLAAQLGEKFYVETVKQMAQRLLVYGSPLRTLCLLIAGQPADVFATERSTSSNFSGAANGYDQSFQSNCMLDDWEENLAVITANRTKDDELVVIHLGDCLWKEKGEVTAAHTCYLVAEANFESFSDSARLCLIGADHWRYPRTYATPDAIQRTEVYEYAKVVGNSQFALLPFQPYKLIYANMLAEIGKTSESLRYCQASMKLLKNSSRTPEVEMWKSLLSSLEERLYGHQQGGFGENLAPAKLVGKFFTSIDRSIHRMMGTPSALPPMPQSSANDKENQFVAPKVVNSQSTMAMSSLIPSASIEGMSEWKSDTGRKSLHSRSVSEPDFGRTPKQDASNDASAGDARNKTSPSRLGRMGSQFFQKTIGWVSKSRSDRQARLGESNKFYYDEKLKRWIEEGAELPSEEQSLQAPPTVASFQNVAADYNINNALKNQNMAANGVLETISPISSENSRIPPLSPSPNQFSARRVGVRSRYVDTFNKGSDSPANNFQSPSVPAVKPAAAAKFFVPMPPSTSVETSTSLGAQLTFDSPTPPSLPPSTVERSPSTNDIDPYKNKDTAVPPPTIQRFPGMNGINPYKSKDATATLQDGNGFVSPSQTALWGGAWDPRNPKFGKADSPSVGIGAQPAFFPTGGSLPQLNGGCALGEELDEVELS</sequence>
<dbReference type="PANTHER" id="PTHR13402:SF6">
    <property type="entry name" value="SECRETORY 16, ISOFORM I"/>
    <property type="match status" value="1"/>
</dbReference>
<dbReference type="InterPro" id="IPR024298">
    <property type="entry name" value="Sec16_Sec23-bd"/>
</dbReference>
<keyword evidence="6" id="KW-0653">Protein transport</keyword>
<evidence type="ECO:0000256" key="1">
    <source>
        <dbReference type="ARBA" id="ARBA00004240"/>
    </source>
</evidence>
<dbReference type="GO" id="GO:0012507">
    <property type="term" value="C:ER to Golgi transport vesicle membrane"/>
    <property type="evidence" value="ECO:0007669"/>
    <property type="project" value="TreeGrafter"/>
</dbReference>
<keyword evidence="4 6" id="KW-0256">Endoplasmic reticulum</keyword>
<comment type="subcellular location">
    <subcellularLocation>
        <location evidence="1">Endoplasmic reticulum</location>
    </subcellularLocation>
    <subcellularLocation>
        <location evidence="6">Golgi apparatus membrane</location>
    </subcellularLocation>
</comment>
<protein>
    <recommendedName>
        <fullName evidence="6">Protein transport protein sec16</fullName>
    </recommendedName>
</protein>
<evidence type="ECO:0000256" key="7">
    <source>
        <dbReference type="SAM" id="MobiDB-lite"/>
    </source>
</evidence>